<reference evidence="2" key="1">
    <citation type="submission" date="2014-11" db="EMBL/GenBank/DDBJ databases">
        <authorList>
            <person name="Amaro Gonzalez C."/>
        </authorList>
    </citation>
    <scope>NUCLEOTIDE SEQUENCE</scope>
</reference>
<accession>A0A0E9TRD6</accession>
<feature type="region of interest" description="Disordered" evidence="1">
    <location>
        <begin position="1"/>
        <end position="36"/>
    </location>
</feature>
<dbReference type="EMBL" id="GBXM01053122">
    <property type="protein sequence ID" value="JAH55455.1"/>
    <property type="molecule type" value="Transcribed_RNA"/>
</dbReference>
<sequence>MSVNHQDTGGKNTLLHENSRETAPLTIQPKNPHITA</sequence>
<evidence type="ECO:0000256" key="1">
    <source>
        <dbReference type="SAM" id="MobiDB-lite"/>
    </source>
</evidence>
<reference evidence="2" key="2">
    <citation type="journal article" date="2015" name="Fish Shellfish Immunol.">
        <title>Early steps in the European eel (Anguilla anguilla)-Vibrio vulnificus interaction in the gills: Role of the RtxA13 toxin.</title>
        <authorList>
            <person name="Callol A."/>
            <person name="Pajuelo D."/>
            <person name="Ebbesson L."/>
            <person name="Teles M."/>
            <person name="MacKenzie S."/>
            <person name="Amaro C."/>
        </authorList>
    </citation>
    <scope>NUCLEOTIDE SEQUENCE</scope>
</reference>
<feature type="compositionally biased region" description="Polar residues" evidence="1">
    <location>
        <begin position="1"/>
        <end position="11"/>
    </location>
</feature>
<evidence type="ECO:0000313" key="2">
    <source>
        <dbReference type="EMBL" id="JAH55455.1"/>
    </source>
</evidence>
<name>A0A0E9TRD6_ANGAN</name>
<dbReference type="AlphaFoldDB" id="A0A0E9TRD6"/>
<organism evidence="2">
    <name type="scientific">Anguilla anguilla</name>
    <name type="common">European freshwater eel</name>
    <name type="synonym">Muraena anguilla</name>
    <dbReference type="NCBI Taxonomy" id="7936"/>
    <lineage>
        <taxon>Eukaryota</taxon>
        <taxon>Metazoa</taxon>
        <taxon>Chordata</taxon>
        <taxon>Craniata</taxon>
        <taxon>Vertebrata</taxon>
        <taxon>Euteleostomi</taxon>
        <taxon>Actinopterygii</taxon>
        <taxon>Neopterygii</taxon>
        <taxon>Teleostei</taxon>
        <taxon>Anguilliformes</taxon>
        <taxon>Anguillidae</taxon>
        <taxon>Anguilla</taxon>
    </lineage>
</organism>
<protein>
    <submittedName>
        <fullName evidence="2">Uncharacterized protein</fullName>
    </submittedName>
</protein>
<proteinExistence type="predicted"/>